<proteinExistence type="inferred from homology"/>
<comment type="similarity">
    <text evidence="2 3">Belongs to the small heat shock protein (HSP20) family.</text>
</comment>
<evidence type="ECO:0000313" key="6">
    <source>
        <dbReference type="EMBL" id="KZN84676.1"/>
    </source>
</evidence>
<protein>
    <submittedName>
        <fullName evidence="6">Heat shock protein</fullName>
    </submittedName>
</protein>
<evidence type="ECO:0000256" key="3">
    <source>
        <dbReference type="RuleBase" id="RU003616"/>
    </source>
</evidence>
<dbReference type="EMBL" id="CM002800">
    <property type="protein sequence ID" value="KZN84676.1"/>
    <property type="molecule type" value="Genomic_DNA"/>
</dbReference>
<gene>
    <name evidence="6" type="ORF">EN45_088170</name>
</gene>
<feature type="domain" description="SHSP" evidence="4">
    <location>
        <begin position="73"/>
        <end position="186"/>
    </location>
</feature>
<dbReference type="PhylomeDB" id="A0A167QEU8"/>
<dbReference type="InterPro" id="IPR002068">
    <property type="entry name" value="A-crystallin/Hsp20_dom"/>
</dbReference>
<dbReference type="Pfam" id="PF00011">
    <property type="entry name" value="HSP20"/>
    <property type="match status" value="1"/>
</dbReference>
<dbReference type="Gene3D" id="2.60.40.790">
    <property type="match status" value="1"/>
</dbReference>
<feature type="domain" description="CS" evidence="5">
    <location>
        <begin position="77"/>
        <end position="183"/>
    </location>
</feature>
<evidence type="ECO:0000256" key="2">
    <source>
        <dbReference type="PROSITE-ProRule" id="PRU00285"/>
    </source>
</evidence>
<dbReference type="SUPFAM" id="SSF49764">
    <property type="entry name" value="HSP20-like chaperones"/>
    <property type="match status" value="1"/>
</dbReference>
<dbReference type="PANTHER" id="PTHR11527">
    <property type="entry name" value="HEAT-SHOCK PROTEIN 20 FAMILY MEMBER"/>
    <property type="match status" value="1"/>
</dbReference>
<keyword evidence="1 6" id="KW-0346">Stress response</keyword>
<name>A0A167QEU8_PENCH</name>
<evidence type="ECO:0000256" key="1">
    <source>
        <dbReference type="ARBA" id="ARBA00023016"/>
    </source>
</evidence>
<dbReference type="PROSITE" id="PS01031">
    <property type="entry name" value="SHSP"/>
    <property type="match status" value="1"/>
</dbReference>
<organism evidence="6">
    <name type="scientific">Penicillium chrysogenum</name>
    <name type="common">Penicillium notatum</name>
    <dbReference type="NCBI Taxonomy" id="5076"/>
    <lineage>
        <taxon>Eukaryota</taxon>
        <taxon>Fungi</taxon>
        <taxon>Dikarya</taxon>
        <taxon>Ascomycota</taxon>
        <taxon>Pezizomycotina</taxon>
        <taxon>Eurotiomycetes</taxon>
        <taxon>Eurotiomycetidae</taxon>
        <taxon>Eurotiales</taxon>
        <taxon>Aspergillaceae</taxon>
        <taxon>Penicillium</taxon>
        <taxon>Penicillium chrysogenum species complex</taxon>
    </lineage>
</organism>
<dbReference type="InterPro" id="IPR031107">
    <property type="entry name" value="Small_HSP"/>
</dbReference>
<dbReference type="PROSITE" id="PS51203">
    <property type="entry name" value="CS"/>
    <property type="match status" value="1"/>
</dbReference>
<dbReference type="CDD" id="cd06464">
    <property type="entry name" value="ACD_sHsps-like"/>
    <property type="match status" value="1"/>
</dbReference>
<dbReference type="AlphaFoldDB" id="A0A167QEU8"/>
<dbReference type="Proteomes" id="UP000076449">
    <property type="component" value="Chromosome III"/>
</dbReference>
<evidence type="ECO:0000259" key="5">
    <source>
        <dbReference type="PROSITE" id="PS51203"/>
    </source>
</evidence>
<reference evidence="6" key="1">
    <citation type="journal article" date="2014" name="Genome Announc.">
        <title>Complete sequencing and chromosome-scale genome assembly of the industrial progenitor strain P2niaD18 from the penicillin producer Penicillium chrysogenum.</title>
        <authorList>
            <person name="Specht T."/>
            <person name="Dahlmann T.A."/>
            <person name="Zadra I."/>
            <person name="Kurnsteiner H."/>
            <person name="Kuck U."/>
        </authorList>
    </citation>
    <scope>NUCLEOTIDE SEQUENCE [LARGE SCALE GENOMIC DNA]</scope>
    <source>
        <strain evidence="6">P2niaD18</strain>
    </source>
</reference>
<dbReference type="InterPro" id="IPR008978">
    <property type="entry name" value="HSP20-like_chaperone"/>
</dbReference>
<sequence length="186" mass="21116">MMWSKDVKYVSRFCLPTISSTQRVRRKPLDTLAWTYKSRNVSRIPSLREGPRSAIGRLLDDYDRLLTSRPGPPRVWTYSPSFDVRETEDAYHLEGELPGVQPSDIDIEFEDSNRVNIKGHSARESCSNEGSWRVSERSVGEFKRTFNFPSPIDQKNAHTQLKDGILSITVPKSGSAPNTKKVDTDA</sequence>
<accession>A0A167QEU8</accession>
<dbReference type="InterPro" id="IPR007052">
    <property type="entry name" value="CS_dom"/>
</dbReference>
<evidence type="ECO:0000259" key="4">
    <source>
        <dbReference type="PROSITE" id="PS01031"/>
    </source>
</evidence>